<evidence type="ECO:0000256" key="2">
    <source>
        <dbReference type="ARBA" id="ARBA00022692"/>
    </source>
</evidence>
<dbReference type="NCBIfam" id="TIGR01194">
    <property type="entry name" value="cyc_pep_trnsptr"/>
    <property type="match status" value="1"/>
</dbReference>
<dbReference type="SMART" id="SM00382">
    <property type="entry name" value="AAA"/>
    <property type="match status" value="1"/>
</dbReference>
<dbReference type="PROSITE" id="PS50929">
    <property type="entry name" value="ABC_TM1F"/>
    <property type="match status" value="1"/>
</dbReference>
<dbReference type="PANTHER" id="PTHR24221:SF654">
    <property type="entry name" value="ATP-BINDING CASSETTE SUB-FAMILY B MEMBER 6"/>
    <property type="match status" value="1"/>
</dbReference>
<dbReference type="Gene3D" id="1.20.1560.10">
    <property type="entry name" value="ABC transporter type 1, transmembrane domain"/>
    <property type="match status" value="1"/>
</dbReference>
<evidence type="ECO:0000256" key="7">
    <source>
        <dbReference type="SAM" id="Phobius"/>
    </source>
</evidence>
<evidence type="ECO:0000256" key="6">
    <source>
        <dbReference type="ARBA" id="ARBA00023136"/>
    </source>
</evidence>
<dbReference type="SUPFAM" id="SSF52540">
    <property type="entry name" value="P-loop containing nucleoside triphosphate hydrolases"/>
    <property type="match status" value="1"/>
</dbReference>
<evidence type="ECO:0000256" key="3">
    <source>
        <dbReference type="ARBA" id="ARBA00022741"/>
    </source>
</evidence>
<feature type="transmembrane region" description="Helical" evidence="7">
    <location>
        <begin position="238"/>
        <end position="259"/>
    </location>
</feature>
<dbReference type="Pfam" id="PF00664">
    <property type="entry name" value="ABC_membrane"/>
    <property type="match status" value="1"/>
</dbReference>
<evidence type="ECO:0000256" key="4">
    <source>
        <dbReference type="ARBA" id="ARBA00022840"/>
    </source>
</evidence>
<evidence type="ECO:0000256" key="1">
    <source>
        <dbReference type="ARBA" id="ARBA00004651"/>
    </source>
</evidence>
<dbReference type="PROSITE" id="PS50893">
    <property type="entry name" value="ABC_TRANSPORTER_2"/>
    <property type="match status" value="1"/>
</dbReference>
<dbReference type="EMBL" id="JADBHS010000016">
    <property type="protein sequence ID" value="MBE2987054.1"/>
    <property type="molecule type" value="Genomic_DNA"/>
</dbReference>
<keyword evidence="2 7" id="KW-0812">Transmembrane</keyword>
<protein>
    <submittedName>
        <fullName evidence="10">Multidrug ABC transporter permease/ATP-binding protein</fullName>
    </submittedName>
</protein>
<keyword evidence="4" id="KW-0067">ATP-binding</keyword>
<dbReference type="InterPro" id="IPR011527">
    <property type="entry name" value="ABC1_TM_dom"/>
</dbReference>
<reference evidence="10 11" key="1">
    <citation type="submission" date="2020-10" db="EMBL/GenBank/DDBJ databases">
        <title>Campylobacter californiensis sp. nov. isolated from cattle and feral swine in California.</title>
        <authorList>
            <person name="Miller W.G."/>
        </authorList>
    </citation>
    <scope>NUCLEOTIDE SEQUENCE [LARGE SCALE GENOMIC DNA]</scope>
    <source>
        <strain evidence="10 11">RM12919</strain>
    </source>
</reference>
<evidence type="ECO:0000256" key="5">
    <source>
        <dbReference type="ARBA" id="ARBA00022989"/>
    </source>
</evidence>
<keyword evidence="5 7" id="KW-1133">Transmembrane helix</keyword>
<dbReference type="Pfam" id="PF00005">
    <property type="entry name" value="ABC_tran"/>
    <property type="match status" value="1"/>
</dbReference>
<comment type="subcellular location">
    <subcellularLocation>
        <location evidence="1">Cell membrane</location>
        <topology evidence="1">Multi-pass membrane protein</topology>
    </subcellularLocation>
</comment>
<feature type="transmembrane region" description="Helical" evidence="7">
    <location>
        <begin position="12"/>
        <end position="34"/>
    </location>
</feature>
<dbReference type="InterPro" id="IPR003593">
    <property type="entry name" value="AAA+_ATPase"/>
</dbReference>
<feature type="transmembrane region" description="Helical" evidence="7">
    <location>
        <begin position="118"/>
        <end position="141"/>
    </location>
</feature>
<keyword evidence="6 7" id="KW-0472">Membrane</keyword>
<dbReference type="NCBIfam" id="NF007813">
    <property type="entry name" value="PRK10522.1"/>
    <property type="match status" value="1"/>
</dbReference>
<evidence type="ECO:0000259" key="9">
    <source>
        <dbReference type="PROSITE" id="PS50929"/>
    </source>
</evidence>
<accession>A0ABD4JK89</accession>
<feature type="transmembrane region" description="Helical" evidence="7">
    <location>
        <begin position="147"/>
        <end position="166"/>
    </location>
</feature>
<dbReference type="GO" id="GO:0005524">
    <property type="term" value="F:ATP binding"/>
    <property type="evidence" value="ECO:0007669"/>
    <property type="project" value="UniProtKB-KW"/>
</dbReference>
<proteinExistence type="predicted"/>
<gene>
    <name evidence="10" type="ORF">CCAL12919_07990</name>
</gene>
<dbReference type="InterPro" id="IPR003439">
    <property type="entry name" value="ABC_transporter-like_ATP-bd"/>
</dbReference>
<dbReference type="InterPro" id="IPR027417">
    <property type="entry name" value="P-loop_NTPase"/>
</dbReference>
<dbReference type="RefSeq" id="WP_336613559.1">
    <property type="nucleotide sequence ID" value="NZ_JADBHS010000016.1"/>
</dbReference>
<dbReference type="InterPro" id="IPR005898">
    <property type="entry name" value="Cyc_pep_transpt_SyrD/YojI"/>
</dbReference>
<evidence type="ECO:0000313" key="11">
    <source>
        <dbReference type="Proteomes" id="UP001318760"/>
    </source>
</evidence>
<sequence>MIKSLIKNNILSIVKIVFLTLIFSALGIGVLSFINERLLGAQSFDAIVAVQFISLLLLFFLSSVYANITLTTFGHGLVFEIRKRLVKQILDTSNTQIDTIGKAKLIASLNSDIRTISFAFMSAPGLIQGSVFIMASGIYMFYISPKLFTFIFIWLGFALGISAFLMRKIHYHFSIARKNDDELQQSYNDAVEGHAELTLNRSRAKICFNELNKISDKKRKSMVKADVFHAISDNFTNVMLLGAVGMCVLLCVGFGWASLQTAVTVSLTILFLRGSLIAMVGSIPTALSAKVSMDKISNLNLAQYTSDKFDFDDELGKEWKKIEFKNVGFSYPDKNFSLKDVNLSIKRGETVFVIGKNGSGKSTFSNILCGLLAPTHGEILLDEVGINDQNLRSYQSNVSAILSNFYLFSQTLSNTDEFADKKEMDELLRMLCIDKKVKVIDDKLSTTALSQGQRKRLGLFIALLEKRSLLVLDEWAADQDPIFKRVFYREILPFLKQKGVSIVAISHDDAYFDVADRILLVKEGKISELTGDEREKASKDAVERLERD</sequence>
<name>A0ABD4JK89_9BACT</name>
<feature type="transmembrane region" description="Helical" evidence="7">
    <location>
        <begin position="265"/>
        <end position="287"/>
    </location>
</feature>
<dbReference type="Proteomes" id="UP001318760">
    <property type="component" value="Unassembled WGS sequence"/>
</dbReference>
<dbReference type="SUPFAM" id="SSF90123">
    <property type="entry name" value="ABC transporter transmembrane region"/>
    <property type="match status" value="1"/>
</dbReference>
<dbReference type="AlphaFoldDB" id="A0ABD4JK89"/>
<keyword evidence="3" id="KW-0547">Nucleotide-binding</keyword>
<dbReference type="Gene3D" id="3.40.50.300">
    <property type="entry name" value="P-loop containing nucleotide triphosphate hydrolases"/>
    <property type="match status" value="1"/>
</dbReference>
<comment type="caution">
    <text evidence="10">The sequence shown here is derived from an EMBL/GenBank/DDBJ whole genome shotgun (WGS) entry which is preliminary data.</text>
</comment>
<organism evidence="10 11">
    <name type="scientific">Campylobacter californiensis</name>
    <dbReference type="NCBI Taxonomy" id="1032243"/>
    <lineage>
        <taxon>Bacteria</taxon>
        <taxon>Pseudomonadati</taxon>
        <taxon>Campylobacterota</taxon>
        <taxon>Epsilonproteobacteria</taxon>
        <taxon>Campylobacterales</taxon>
        <taxon>Campylobacteraceae</taxon>
        <taxon>Campylobacter</taxon>
    </lineage>
</organism>
<dbReference type="GO" id="GO:0005886">
    <property type="term" value="C:plasma membrane"/>
    <property type="evidence" value="ECO:0007669"/>
    <property type="project" value="UniProtKB-SubCell"/>
</dbReference>
<dbReference type="InterPro" id="IPR036640">
    <property type="entry name" value="ABC1_TM_sf"/>
</dbReference>
<feature type="domain" description="ABC transporter" evidence="8">
    <location>
        <begin position="322"/>
        <end position="548"/>
    </location>
</feature>
<dbReference type="PANTHER" id="PTHR24221">
    <property type="entry name" value="ATP-BINDING CASSETTE SUB-FAMILY B"/>
    <property type="match status" value="1"/>
</dbReference>
<dbReference type="InterPro" id="IPR039421">
    <property type="entry name" value="Type_1_exporter"/>
</dbReference>
<evidence type="ECO:0000259" key="8">
    <source>
        <dbReference type="PROSITE" id="PS50893"/>
    </source>
</evidence>
<evidence type="ECO:0000313" key="10">
    <source>
        <dbReference type="EMBL" id="MBE2987054.1"/>
    </source>
</evidence>
<dbReference type="CDD" id="cd03228">
    <property type="entry name" value="ABCC_MRP_Like"/>
    <property type="match status" value="1"/>
</dbReference>
<feature type="domain" description="ABC transmembrane type-1" evidence="9">
    <location>
        <begin position="10"/>
        <end position="288"/>
    </location>
</feature>
<feature type="transmembrane region" description="Helical" evidence="7">
    <location>
        <begin position="46"/>
        <end position="79"/>
    </location>
</feature>